<gene>
    <name evidence="1" type="ORF">24149LASTA_00053</name>
</gene>
<sequence>MKIEVGRSAVWQHAEEADLQDMIRKVAAHFEIADIAIFTPGKLTYVNEPPRKYNRIRPFESDHRFDTATGKLVRKGNGK</sequence>
<evidence type="ECO:0000313" key="1">
    <source>
        <dbReference type="EMBL" id="QIW86680.1"/>
    </source>
</evidence>
<reference evidence="1 2" key="1">
    <citation type="submission" date="2020-03" db="EMBL/GenBank/DDBJ databases">
        <authorList>
            <person name="Kojic M."/>
            <person name="Vukotic G."/>
        </authorList>
    </citation>
    <scope>NUCLEOTIDE SEQUENCE [LARGE SCALE GENOMIC DNA]</scope>
</reference>
<proteinExistence type="predicted"/>
<dbReference type="Proteomes" id="UP000502929">
    <property type="component" value="Segment"/>
</dbReference>
<organism evidence="1 2">
    <name type="scientific">Klebsiella phage LASTA</name>
    <dbReference type="NCBI Taxonomy" id="2723758"/>
    <lineage>
        <taxon>Viruses</taxon>
        <taxon>Duplodnaviria</taxon>
        <taxon>Heunggongvirae</taxon>
        <taxon>Uroviricota</taxon>
        <taxon>Caudoviricetes</taxon>
        <taxon>Lastavirus</taxon>
        <taxon>Lastavirus lasta</taxon>
    </lineage>
</organism>
<evidence type="ECO:0000313" key="2">
    <source>
        <dbReference type="Proteomes" id="UP000502929"/>
    </source>
</evidence>
<protein>
    <submittedName>
        <fullName evidence="1">Uncharacterized protein</fullName>
    </submittedName>
</protein>
<accession>A0A6H0X3F7</accession>
<name>A0A6H0X3F7_9CAUD</name>
<keyword evidence="2" id="KW-1185">Reference proteome</keyword>
<dbReference type="EMBL" id="MT251347">
    <property type="protein sequence ID" value="QIW86680.1"/>
    <property type="molecule type" value="Genomic_DNA"/>
</dbReference>